<protein>
    <submittedName>
        <fullName evidence="1">Uncharacterized protein</fullName>
    </submittedName>
</protein>
<accession>A0A418AEX2</accession>
<proteinExistence type="predicted"/>
<evidence type="ECO:0000313" key="1">
    <source>
        <dbReference type="EMBL" id="RHY14585.1"/>
    </source>
</evidence>
<organism evidence="1 2">
    <name type="scientific">Aphanomyces invadans</name>
    <dbReference type="NCBI Taxonomy" id="157072"/>
    <lineage>
        <taxon>Eukaryota</taxon>
        <taxon>Sar</taxon>
        <taxon>Stramenopiles</taxon>
        <taxon>Oomycota</taxon>
        <taxon>Saprolegniomycetes</taxon>
        <taxon>Saprolegniales</taxon>
        <taxon>Verrucalvaceae</taxon>
        <taxon>Aphanomyces</taxon>
    </lineage>
</organism>
<reference evidence="1 2" key="1">
    <citation type="submission" date="2018-08" db="EMBL/GenBank/DDBJ databases">
        <title>Aphanomyces genome sequencing and annotation.</title>
        <authorList>
            <person name="Minardi D."/>
            <person name="Oidtmann B."/>
            <person name="Van Der Giezen M."/>
            <person name="Studholme D.J."/>
        </authorList>
    </citation>
    <scope>NUCLEOTIDE SEQUENCE [LARGE SCALE GENOMIC DNA]</scope>
    <source>
        <strain evidence="1 2">NJM0002</strain>
    </source>
</reference>
<evidence type="ECO:0000313" key="2">
    <source>
        <dbReference type="Proteomes" id="UP000285060"/>
    </source>
</evidence>
<dbReference type="Proteomes" id="UP000285060">
    <property type="component" value="Unassembled WGS sequence"/>
</dbReference>
<sequence>MKFLAGLVHVAVASKVVFDNLKPNIDGVTASFALRDRVLATQFRSPPASDDACESEGLTVDRVIFTMDTSRVVAGSGTVLQVGICSSVNGKLLGASQWGSHGGLVGVPNCTKSDLLDTVPIDKIQSRAELEWSPSSPIVLDPATLYWVAVSSNADDFSNAPRWWFGANTYNNDNDPKKDFVYATTDSPNGRWFPNSDDENRIVGAMKVVGK</sequence>
<dbReference type="AlphaFoldDB" id="A0A418AEX2"/>
<keyword evidence="2" id="KW-1185">Reference proteome</keyword>
<gene>
    <name evidence="1" type="ORF">DYB32_010835</name>
</gene>
<dbReference type="VEuPathDB" id="FungiDB:H310_12884"/>
<dbReference type="EMBL" id="QUSY01004163">
    <property type="protein sequence ID" value="RHY14585.1"/>
    <property type="molecule type" value="Genomic_DNA"/>
</dbReference>
<name>A0A418AEX2_9STRA</name>
<comment type="caution">
    <text evidence="1">The sequence shown here is derived from an EMBL/GenBank/DDBJ whole genome shotgun (WGS) entry which is preliminary data.</text>
</comment>